<keyword evidence="7" id="KW-0131">Cell cycle</keyword>
<feature type="compositionally biased region" description="Low complexity" evidence="8">
    <location>
        <begin position="179"/>
        <end position="191"/>
    </location>
</feature>
<evidence type="ECO:0000256" key="5">
    <source>
        <dbReference type="ARBA" id="ARBA00022840"/>
    </source>
</evidence>
<feature type="compositionally biased region" description="Polar residues" evidence="8">
    <location>
        <begin position="85"/>
        <end position="94"/>
    </location>
</feature>
<feature type="region of interest" description="Disordered" evidence="8">
    <location>
        <begin position="173"/>
        <end position="214"/>
    </location>
</feature>
<feature type="region of interest" description="Disordered" evidence="8">
    <location>
        <begin position="837"/>
        <end position="892"/>
    </location>
</feature>
<reference evidence="11" key="1">
    <citation type="journal article" date="2013" name="Genome Announc.">
        <title>Draft genome sequence of the ascomycete Phaeoacremonium aleophilum strain UCR-PA7, a causal agent of the esca disease complex in grapevines.</title>
        <authorList>
            <person name="Blanco-Ulate B."/>
            <person name="Rolshausen P."/>
            <person name="Cantu D."/>
        </authorList>
    </citation>
    <scope>NUCLEOTIDE SEQUENCE [LARGE SCALE GENOMIC DNA]</scope>
    <source>
        <strain evidence="11">UCR-PA7</strain>
    </source>
</reference>
<dbReference type="InterPro" id="IPR004582">
    <property type="entry name" value="Checkpoint_prot_Rad17_Rad24"/>
</dbReference>
<proteinExistence type="inferred from homology"/>
<feature type="region of interest" description="Disordered" evidence="8">
    <location>
        <begin position="768"/>
        <end position="793"/>
    </location>
</feature>
<keyword evidence="6" id="KW-0539">Nucleus</keyword>
<feature type="compositionally biased region" description="Acidic residues" evidence="8">
    <location>
        <begin position="844"/>
        <end position="853"/>
    </location>
</feature>
<dbReference type="EMBL" id="KB933260">
    <property type="protein sequence ID" value="EON97793.1"/>
    <property type="molecule type" value="Genomic_DNA"/>
</dbReference>
<protein>
    <submittedName>
        <fullName evidence="10">Putative cell cycle checkpoint protein rad17 protein</fullName>
    </submittedName>
</protein>
<dbReference type="GO" id="GO:0005524">
    <property type="term" value="F:ATP binding"/>
    <property type="evidence" value="ECO:0007669"/>
    <property type="project" value="UniProtKB-KW"/>
</dbReference>
<dbReference type="GO" id="GO:0005634">
    <property type="term" value="C:nucleus"/>
    <property type="evidence" value="ECO:0007669"/>
    <property type="project" value="UniProtKB-SubCell"/>
</dbReference>
<dbReference type="PANTHER" id="PTHR12172:SF0">
    <property type="entry name" value="CELL CYCLE CHECKPOINT PROTEIN RAD17"/>
    <property type="match status" value="1"/>
</dbReference>
<dbReference type="GO" id="GO:0003689">
    <property type="term" value="F:DNA clamp loader activity"/>
    <property type="evidence" value="ECO:0007669"/>
    <property type="project" value="TreeGrafter"/>
</dbReference>
<dbReference type="GO" id="GO:0000077">
    <property type="term" value="P:DNA damage checkpoint signaling"/>
    <property type="evidence" value="ECO:0007669"/>
    <property type="project" value="TreeGrafter"/>
</dbReference>
<comment type="subcellular location">
    <subcellularLocation>
        <location evidence="1">Nucleus</location>
    </subcellularLocation>
</comment>
<evidence type="ECO:0000256" key="3">
    <source>
        <dbReference type="ARBA" id="ARBA00022741"/>
    </source>
</evidence>
<feature type="compositionally biased region" description="Basic and acidic residues" evidence="8">
    <location>
        <begin position="95"/>
        <end position="112"/>
    </location>
</feature>
<dbReference type="Gene3D" id="3.40.50.300">
    <property type="entry name" value="P-loop containing nucleotide triphosphate hydrolases"/>
    <property type="match status" value="1"/>
</dbReference>
<feature type="domain" description="Checkpoint protein RAD24-like helical bundle" evidence="9">
    <location>
        <begin position="529"/>
        <end position="636"/>
    </location>
</feature>
<dbReference type="GO" id="GO:0003682">
    <property type="term" value="F:chromatin binding"/>
    <property type="evidence" value="ECO:0007669"/>
    <property type="project" value="TreeGrafter"/>
</dbReference>
<dbReference type="HOGENOM" id="CLU_006397_1_0_1"/>
<keyword evidence="3" id="KW-0547">Nucleotide-binding</keyword>
<dbReference type="Proteomes" id="UP000014074">
    <property type="component" value="Unassembled WGS sequence"/>
</dbReference>
<comment type="similarity">
    <text evidence="2">Belongs to the rad17/RAD24 family.</text>
</comment>
<evidence type="ECO:0000256" key="8">
    <source>
        <dbReference type="SAM" id="MobiDB-lite"/>
    </source>
</evidence>
<sequence length="908" mass="98727">MAPPAKRRKRNIVAADEDDEDEKPQTNRNSLKNFLFSSPDSKAGANRAPSASPSPVKKPVRPSVLAQSSSNGSSNSLANLARQAKATTKSPSTSPEKKVKTQKKFSDEKGKSADLLTLFSKQAQRVQTDGPSSGTRKVDTCPLDDIISDPISEDDDIGVRNVTASSLVGKNAKKRFRESSQPAASSSAGASQRFLRPPKPTGPSAAIDDDQRPWSERFGPANLDELAVHKKKVADVRKWLEDVTNGQLRQRLLILKGAAGTGKTATMQLLAKDMGCEILEWRNPTGSLGATQGYSSASAQFEEFMGRGGKFGQLDFEDDSAPANTKHHGATDSGSTEDDKRRIILIEEFPNTFMRSGSALTAFRKSILHFLATNTPALATFGRQGLDEPIIPIVMIISETLLTTTSASADSFTAHRLLGPEILKHPGTGVIEFNNIAPTLLAKALELVVLKEARKSGRRRTPGPQVLRRLGEIGDIRNAISSLEFLCLKGDDDADWGSKVTFTKGKKASKDQALTKGEAESLELISQREASLGIFHAVGKVVYNKRDETPFPRGSEEAEAEVLPDYLAHYARPKRSQVSVDTLIDETGTDTATFISALHENYILSCEPSGRSDPQSSVDYINDCIEYLSESDLLNPSWDIFFGGKGFGSGFGNRDQGSHILRQDEMAFQVAVRGLLFSLPSPVKRMTLGSGGGKGGDSFKMFYPTSIKLWRAKEELEGLVDVWAAKMLKGEDLPITPLQSTTSLTQGASAFRKNKGSSVGDWAANKTELNYVRKPPPKPEAQEEEESAPLLSLGNSARKEMILERLPYMAHISRRRKGSFMSMGTRDLEKIVSFQGIGGPQTEESSDEADEGQDANGEAWATDKPTDESSPRKKRAAIRSRADQSEGSLVGDLHVHKLVLSDDDIEDD</sequence>
<dbReference type="InterPro" id="IPR027417">
    <property type="entry name" value="P-loop_NTPase"/>
</dbReference>
<dbReference type="KEGG" id="tmn:UCRPA7_6716"/>
<organism evidence="10 11">
    <name type="scientific">Phaeoacremonium minimum (strain UCR-PA7)</name>
    <name type="common">Esca disease fungus</name>
    <name type="synonym">Togninia minima</name>
    <dbReference type="NCBI Taxonomy" id="1286976"/>
    <lineage>
        <taxon>Eukaryota</taxon>
        <taxon>Fungi</taxon>
        <taxon>Dikarya</taxon>
        <taxon>Ascomycota</taxon>
        <taxon>Pezizomycotina</taxon>
        <taxon>Sordariomycetes</taxon>
        <taxon>Sordariomycetidae</taxon>
        <taxon>Togniniales</taxon>
        <taxon>Togniniaceae</taxon>
        <taxon>Phaeoacremonium</taxon>
    </lineage>
</organism>
<feature type="compositionally biased region" description="Polar residues" evidence="8">
    <location>
        <begin position="26"/>
        <end position="40"/>
    </location>
</feature>
<dbReference type="SUPFAM" id="SSF52540">
    <property type="entry name" value="P-loop containing nucleoside triphosphate hydrolases"/>
    <property type="match status" value="1"/>
</dbReference>
<dbReference type="AlphaFoldDB" id="R8BES1"/>
<dbReference type="Pfam" id="PF25812">
    <property type="entry name" value="RAD24_helical"/>
    <property type="match status" value="1"/>
</dbReference>
<evidence type="ECO:0000256" key="2">
    <source>
        <dbReference type="ARBA" id="ARBA00006168"/>
    </source>
</evidence>
<feature type="region of interest" description="Disordered" evidence="8">
    <location>
        <begin position="1"/>
        <end position="142"/>
    </location>
</feature>
<dbReference type="GO" id="GO:0006281">
    <property type="term" value="P:DNA repair"/>
    <property type="evidence" value="ECO:0007669"/>
    <property type="project" value="InterPro"/>
</dbReference>
<evidence type="ECO:0000256" key="1">
    <source>
        <dbReference type="ARBA" id="ARBA00004123"/>
    </source>
</evidence>
<feature type="compositionally biased region" description="Polar residues" evidence="8">
    <location>
        <begin position="119"/>
        <end position="135"/>
    </location>
</feature>
<keyword evidence="11" id="KW-1185">Reference proteome</keyword>
<dbReference type="GeneID" id="19327402"/>
<evidence type="ECO:0000256" key="7">
    <source>
        <dbReference type="ARBA" id="ARBA00023306"/>
    </source>
</evidence>
<evidence type="ECO:0000313" key="11">
    <source>
        <dbReference type="Proteomes" id="UP000014074"/>
    </source>
</evidence>
<dbReference type="eggNOG" id="KOG1970">
    <property type="taxonomic scope" value="Eukaryota"/>
</dbReference>
<evidence type="ECO:0000313" key="10">
    <source>
        <dbReference type="EMBL" id="EON97793.1"/>
    </source>
</evidence>
<accession>R8BES1</accession>
<gene>
    <name evidence="10" type="ORF">UCRPA7_6716</name>
</gene>
<evidence type="ECO:0000259" key="9">
    <source>
        <dbReference type="Pfam" id="PF25812"/>
    </source>
</evidence>
<dbReference type="PANTHER" id="PTHR12172">
    <property type="entry name" value="CELL CYCLE CHECKPOINT PROTEIN RAD17"/>
    <property type="match status" value="1"/>
</dbReference>
<dbReference type="OrthoDB" id="10265971at2759"/>
<dbReference type="InterPro" id="IPR057927">
    <property type="entry name" value="RAD24-like_helical"/>
</dbReference>
<dbReference type="GO" id="GO:0033314">
    <property type="term" value="P:mitotic DNA replication checkpoint signaling"/>
    <property type="evidence" value="ECO:0007669"/>
    <property type="project" value="TreeGrafter"/>
</dbReference>
<keyword evidence="4" id="KW-0227">DNA damage</keyword>
<feature type="compositionally biased region" description="Basic residues" evidence="8">
    <location>
        <begin position="1"/>
        <end position="11"/>
    </location>
</feature>
<evidence type="ECO:0000256" key="6">
    <source>
        <dbReference type="ARBA" id="ARBA00023242"/>
    </source>
</evidence>
<dbReference type="RefSeq" id="XP_007917444.1">
    <property type="nucleotide sequence ID" value="XM_007919253.1"/>
</dbReference>
<name>R8BES1_PHAM7</name>
<dbReference type="Pfam" id="PF03215">
    <property type="entry name" value="Rad17"/>
    <property type="match status" value="1"/>
</dbReference>
<evidence type="ECO:0000256" key="4">
    <source>
        <dbReference type="ARBA" id="ARBA00022763"/>
    </source>
</evidence>
<keyword evidence="5" id="KW-0067">ATP-binding</keyword>
<feature type="region of interest" description="Disordered" evidence="8">
    <location>
        <begin position="315"/>
        <end position="337"/>
    </location>
</feature>
<feature type="compositionally biased region" description="Low complexity" evidence="8">
    <location>
        <begin position="47"/>
        <end position="81"/>
    </location>
</feature>